<dbReference type="NCBIfam" id="TIGR01525">
    <property type="entry name" value="ATPase-IB_hvy"/>
    <property type="match status" value="1"/>
</dbReference>
<keyword evidence="11 14" id="KW-0472">Membrane</keyword>
<comment type="caution">
    <text evidence="16">The sequence shown here is derived from an EMBL/GenBank/DDBJ whole genome shotgun (WGS) entry which is preliminary data.</text>
</comment>
<proteinExistence type="inferred from homology"/>
<dbReference type="EMBL" id="AJYK02000095">
    <property type="protein sequence ID" value="OEF23265.1"/>
    <property type="molecule type" value="Genomic_DNA"/>
</dbReference>
<dbReference type="InterPro" id="IPR036163">
    <property type="entry name" value="HMA_dom_sf"/>
</dbReference>
<name>A0A1E5DZF8_9VIBR</name>
<keyword evidence="9" id="KW-1278">Translocase</keyword>
<dbReference type="SUPFAM" id="SSF55008">
    <property type="entry name" value="HMA, heavy metal-associated domain"/>
    <property type="match status" value="1"/>
</dbReference>
<dbReference type="InterPro" id="IPR001757">
    <property type="entry name" value="P_typ_ATPase"/>
</dbReference>
<dbReference type="NCBIfam" id="NF008262">
    <property type="entry name" value="PRK11033.1"/>
    <property type="match status" value="1"/>
</dbReference>
<feature type="domain" description="HMA" evidence="15">
    <location>
        <begin position="57"/>
        <end position="126"/>
    </location>
</feature>
<dbReference type="Pfam" id="PF00702">
    <property type="entry name" value="Hydrolase"/>
    <property type="match status" value="1"/>
</dbReference>
<evidence type="ECO:0000256" key="5">
    <source>
        <dbReference type="ARBA" id="ARBA00022692"/>
    </source>
</evidence>
<dbReference type="InterPro" id="IPR051014">
    <property type="entry name" value="Cation_Transport_ATPase_IB"/>
</dbReference>
<dbReference type="Gene3D" id="3.40.1110.10">
    <property type="entry name" value="Calcium-transporting ATPase, cytoplasmic domain N"/>
    <property type="match status" value="1"/>
</dbReference>
<dbReference type="InterPro" id="IPR027256">
    <property type="entry name" value="P-typ_ATPase_IB"/>
</dbReference>
<dbReference type="GO" id="GO:0016463">
    <property type="term" value="F:P-type zinc transporter activity"/>
    <property type="evidence" value="ECO:0007669"/>
    <property type="project" value="UniProtKB-EC"/>
</dbReference>
<dbReference type="EC" id="7.2.2.12" evidence="12"/>
<dbReference type="InterPro" id="IPR044492">
    <property type="entry name" value="P_typ_ATPase_HD_dom"/>
</dbReference>
<dbReference type="InterPro" id="IPR036412">
    <property type="entry name" value="HAD-like_sf"/>
</dbReference>
<dbReference type="RefSeq" id="WP_017026229.1">
    <property type="nucleotide sequence ID" value="NZ_AJYK02000095.1"/>
</dbReference>
<keyword evidence="17" id="KW-1185">Reference proteome</keyword>
<protein>
    <recommendedName>
        <fullName evidence="12">P-type Zn(2+) transporter</fullName>
        <ecNumber evidence="12">7.2.2.12</ecNumber>
    </recommendedName>
</protein>
<evidence type="ECO:0000256" key="9">
    <source>
        <dbReference type="ARBA" id="ARBA00022967"/>
    </source>
</evidence>
<dbReference type="GO" id="GO:0016887">
    <property type="term" value="F:ATP hydrolysis activity"/>
    <property type="evidence" value="ECO:0007669"/>
    <property type="project" value="InterPro"/>
</dbReference>
<dbReference type="InterPro" id="IPR023298">
    <property type="entry name" value="ATPase_P-typ_TM_dom_sf"/>
</dbReference>
<evidence type="ECO:0000256" key="10">
    <source>
        <dbReference type="ARBA" id="ARBA00022989"/>
    </source>
</evidence>
<evidence type="ECO:0000313" key="17">
    <source>
        <dbReference type="Proteomes" id="UP000094070"/>
    </source>
</evidence>
<keyword evidence="7 14" id="KW-0547">Nucleotide-binding</keyword>
<dbReference type="Gene3D" id="3.30.70.100">
    <property type="match status" value="1"/>
</dbReference>
<dbReference type="SFLD" id="SFLDG00002">
    <property type="entry name" value="C1.7:_P-type_atpase_like"/>
    <property type="match status" value="1"/>
</dbReference>
<comment type="subcellular location">
    <subcellularLocation>
        <location evidence="1">Cell membrane</location>
        <topology evidence="1">Multi-pass membrane protein</topology>
    </subcellularLocation>
</comment>
<accession>A0A1E5DZF8</accession>
<comment type="similarity">
    <text evidence="2 14">Belongs to the cation transport ATPase (P-type) (TC 3.A.3) family. Type IB subfamily.</text>
</comment>
<evidence type="ECO:0000256" key="13">
    <source>
        <dbReference type="ARBA" id="ARBA00047308"/>
    </source>
</evidence>
<dbReference type="InterPro" id="IPR017969">
    <property type="entry name" value="Heavy-metal-associated_CS"/>
</dbReference>
<evidence type="ECO:0000256" key="12">
    <source>
        <dbReference type="ARBA" id="ARBA00039097"/>
    </source>
</evidence>
<dbReference type="Gene3D" id="3.40.50.1000">
    <property type="entry name" value="HAD superfamily/HAD-like"/>
    <property type="match status" value="1"/>
</dbReference>
<dbReference type="SUPFAM" id="SSF81665">
    <property type="entry name" value="Calcium ATPase, transmembrane domain M"/>
    <property type="match status" value="1"/>
</dbReference>
<dbReference type="Pfam" id="PF00122">
    <property type="entry name" value="E1-E2_ATPase"/>
    <property type="match status" value="1"/>
</dbReference>
<dbReference type="OrthoDB" id="9814270at2"/>
<dbReference type="InterPro" id="IPR008250">
    <property type="entry name" value="ATPase_P-typ_transduc_dom_A_sf"/>
</dbReference>
<feature type="transmembrane region" description="Helical" evidence="14">
    <location>
        <begin position="178"/>
        <end position="194"/>
    </location>
</feature>
<dbReference type="SFLD" id="SFLDF00027">
    <property type="entry name" value="p-type_atpase"/>
    <property type="match status" value="1"/>
</dbReference>
<evidence type="ECO:0000256" key="3">
    <source>
        <dbReference type="ARBA" id="ARBA00022475"/>
    </source>
</evidence>
<dbReference type="PRINTS" id="PR00119">
    <property type="entry name" value="CATATPASE"/>
</dbReference>
<feature type="transmembrane region" description="Helical" evidence="14">
    <location>
        <begin position="378"/>
        <end position="399"/>
    </location>
</feature>
<evidence type="ECO:0000259" key="15">
    <source>
        <dbReference type="PROSITE" id="PS50846"/>
    </source>
</evidence>
<dbReference type="SUPFAM" id="SSF56784">
    <property type="entry name" value="HAD-like"/>
    <property type="match status" value="1"/>
</dbReference>
<dbReference type="InterPro" id="IPR023214">
    <property type="entry name" value="HAD_sf"/>
</dbReference>
<evidence type="ECO:0000256" key="4">
    <source>
        <dbReference type="ARBA" id="ARBA00022553"/>
    </source>
</evidence>
<dbReference type="GO" id="GO:0046872">
    <property type="term" value="F:metal ion binding"/>
    <property type="evidence" value="ECO:0007669"/>
    <property type="project" value="UniProtKB-KW"/>
</dbReference>
<dbReference type="GO" id="GO:0015086">
    <property type="term" value="F:cadmium ion transmembrane transporter activity"/>
    <property type="evidence" value="ECO:0007669"/>
    <property type="project" value="TreeGrafter"/>
</dbReference>
<evidence type="ECO:0000256" key="6">
    <source>
        <dbReference type="ARBA" id="ARBA00022723"/>
    </source>
</evidence>
<dbReference type="NCBIfam" id="TIGR01512">
    <property type="entry name" value="ATPase-IB2_Cd"/>
    <property type="match status" value="1"/>
</dbReference>
<evidence type="ECO:0000256" key="7">
    <source>
        <dbReference type="ARBA" id="ARBA00022741"/>
    </source>
</evidence>
<dbReference type="PROSITE" id="PS50846">
    <property type="entry name" value="HMA_2"/>
    <property type="match status" value="1"/>
</dbReference>
<dbReference type="Pfam" id="PF00403">
    <property type="entry name" value="HMA"/>
    <property type="match status" value="1"/>
</dbReference>
<evidence type="ECO:0000256" key="2">
    <source>
        <dbReference type="ARBA" id="ARBA00006024"/>
    </source>
</evidence>
<dbReference type="AlphaFoldDB" id="A0A1E5DZF8"/>
<dbReference type="PANTHER" id="PTHR48085">
    <property type="entry name" value="CADMIUM/ZINC-TRANSPORTING ATPASE HMA2-RELATED"/>
    <property type="match status" value="1"/>
</dbReference>
<dbReference type="NCBIfam" id="TIGR01494">
    <property type="entry name" value="ATPase_P-type"/>
    <property type="match status" value="1"/>
</dbReference>
<organism evidence="16 17">
    <name type="scientific">Vibrio rumoiensis 1S-45</name>
    <dbReference type="NCBI Taxonomy" id="1188252"/>
    <lineage>
        <taxon>Bacteria</taxon>
        <taxon>Pseudomonadati</taxon>
        <taxon>Pseudomonadota</taxon>
        <taxon>Gammaproteobacteria</taxon>
        <taxon>Vibrionales</taxon>
        <taxon>Vibrionaceae</taxon>
        <taxon>Vibrio</taxon>
    </lineage>
</organism>
<dbReference type="CDD" id="cd00371">
    <property type="entry name" value="HMA"/>
    <property type="match status" value="1"/>
</dbReference>
<feature type="transmembrane region" description="Helical" evidence="14">
    <location>
        <begin position="719"/>
        <end position="737"/>
    </location>
</feature>
<evidence type="ECO:0000256" key="14">
    <source>
        <dbReference type="RuleBase" id="RU362081"/>
    </source>
</evidence>
<keyword evidence="10 14" id="KW-1133">Transmembrane helix</keyword>
<dbReference type="InterPro" id="IPR059000">
    <property type="entry name" value="ATPase_P-type_domA"/>
</dbReference>
<dbReference type="Proteomes" id="UP000094070">
    <property type="component" value="Unassembled WGS sequence"/>
</dbReference>
<dbReference type="SUPFAM" id="SSF81653">
    <property type="entry name" value="Calcium ATPase, transduction domain A"/>
    <property type="match status" value="1"/>
</dbReference>
<keyword evidence="8 14" id="KW-0067">ATP-binding</keyword>
<dbReference type="CDD" id="cd07546">
    <property type="entry name" value="P-type_ATPase_Pb_Zn_Cd2-like"/>
    <property type="match status" value="1"/>
</dbReference>
<dbReference type="InterPro" id="IPR023299">
    <property type="entry name" value="ATPase_P-typ_cyto_dom_N"/>
</dbReference>
<dbReference type="PRINTS" id="PR00941">
    <property type="entry name" value="CDATPASE"/>
</dbReference>
<sequence>MRINSAVSQEQESKIDIHSAQAEDIAQNKSCCSQSTCHSGEAKTTDNELLSESLSINIISWKVAGMDCPACARKIENIVNQLENVESGKVLFATEKLQITLTANAKADEVASKIEASCLQQGFTLQNLSQPRNNNEASPDVNTNKWAQTVKENGQIITIAVSMLIAALSQYWSPALSQNLFTITCLLGLFPIVKKAYRQTQTGSPFAIETLMSVAALGALYLGETAEAAMVLLLFLIGERLESFAASKARSGVQALMALVPETAIKIIDGQSVEVSVHELQPDDIIEVAPGSRMPADGILLEQAASFDESALTGESIPVEHPQGASVMAGAIVVDKVVRFKITSKQGENAIDRILHLIEEAESRKAPIERFLDRFSRWYTPLMMLIAALVIVIPPLLFGASWDTWIYRGLALLLIACPCALVISTPAAITSGLSAAARYGALIKGGATLEQLGKIETIAFDKTGTLTKGKPEVTDVIAFEGWTEQALLAYSGAIEQGSTHPLAKAIVMKSQQSTQPQHDSSAIKATNKKALVGVGVSGFIEDHNYQISAPNAVETALSAEQSQQIFNLEDQGKTVVVVSKEDQPIGIIALQDTLRESSAQAIQELKAMGVHSIMLTGDNPRSAAAISKSIGIDFKASLLPKDKVTYIEQLSQQSFVAMVGDGINDAPAMKAANVSIAMGGGTDVALETADSALTHNRLTELPNMIQLSRATMANIRQNVTLALGLKGIFLVTSLFGITGLWVAVLADSGATALVTLNALRLLKFKPKSEK</sequence>
<dbReference type="PROSITE" id="PS00154">
    <property type="entry name" value="ATPASE_E1_E2"/>
    <property type="match status" value="1"/>
</dbReference>
<keyword evidence="6 14" id="KW-0479">Metal-binding</keyword>
<dbReference type="eggNOG" id="COG2217">
    <property type="taxonomic scope" value="Bacteria"/>
</dbReference>
<dbReference type="GO" id="GO:0005524">
    <property type="term" value="F:ATP binding"/>
    <property type="evidence" value="ECO:0007669"/>
    <property type="project" value="UniProtKB-UniRule"/>
</dbReference>
<dbReference type="GO" id="GO:0005886">
    <property type="term" value="C:plasma membrane"/>
    <property type="evidence" value="ECO:0007669"/>
    <property type="project" value="UniProtKB-SubCell"/>
</dbReference>
<feature type="transmembrane region" description="Helical" evidence="14">
    <location>
        <begin position="405"/>
        <end position="429"/>
    </location>
</feature>
<evidence type="ECO:0000256" key="1">
    <source>
        <dbReference type="ARBA" id="ARBA00004651"/>
    </source>
</evidence>
<dbReference type="STRING" id="1188252.A1QC_12230"/>
<reference evidence="16 17" key="1">
    <citation type="journal article" date="2012" name="Science">
        <title>Ecological populations of bacteria act as socially cohesive units of antibiotic production and resistance.</title>
        <authorList>
            <person name="Cordero O.X."/>
            <person name="Wildschutte H."/>
            <person name="Kirkup B."/>
            <person name="Proehl S."/>
            <person name="Ngo L."/>
            <person name="Hussain F."/>
            <person name="Le Roux F."/>
            <person name="Mincer T."/>
            <person name="Polz M.F."/>
        </authorList>
    </citation>
    <scope>NUCLEOTIDE SEQUENCE [LARGE SCALE GENOMIC DNA]</scope>
    <source>
        <strain evidence="16 17">1S-45</strain>
    </source>
</reference>
<dbReference type="Gene3D" id="2.70.150.10">
    <property type="entry name" value="Calcium-transporting ATPase, cytoplasmic transduction domain A"/>
    <property type="match status" value="1"/>
</dbReference>
<dbReference type="InterPro" id="IPR018303">
    <property type="entry name" value="ATPase_P-typ_P_site"/>
</dbReference>
<keyword evidence="3 14" id="KW-1003">Cell membrane</keyword>
<dbReference type="SFLD" id="SFLDS00003">
    <property type="entry name" value="Haloacid_Dehalogenase"/>
    <property type="match status" value="1"/>
</dbReference>
<evidence type="ECO:0000256" key="8">
    <source>
        <dbReference type="ARBA" id="ARBA00022840"/>
    </source>
</evidence>
<dbReference type="PROSITE" id="PS01047">
    <property type="entry name" value="HMA_1"/>
    <property type="match status" value="1"/>
</dbReference>
<gene>
    <name evidence="16" type="primary">zntA</name>
    <name evidence="16" type="ORF">A1QC_12230</name>
</gene>
<dbReference type="InterPro" id="IPR006121">
    <property type="entry name" value="HMA_dom"/>
</dbReference>
<comment type="catalytic activity">
    <reaction evidence="13">
        <text>Zn(2+)(in) + ATP + H2O = Zn(2+)(out) + ADP + phosphate + H(+)</text>
        <dbReference type="Rhea" id="RHEA:20621"/>
        <dbReference type="ChEBI" id="CHEBI:15377"/>
        <dbReference type="ChEBI" id="CHEBI:15378"/>
        <dbReference type="ChEBI" id="CHEBI:29105"/>
        <dbReference type="ChEBI" id="CHEBI:30616"/>
        <dbReference type="ChEBI" id="CHEBI:43474"/>
        <dbReference type="ChEBI" id="CHEBI:456216"/>
        <dbReference type="EC" id="7.2.2.12"/>
    </reaction>
</comment>
<keyword evidence="5 14" id="KW-0812">Transmembrane</keyword>
<keyword evidence="4" id="KW-0597">Phosphoprotein</keyword>
<dbReference type="PANTHER" id="PTHR48085:SF5">
    <property type="entry name" value="CADMIUM_ZINC-TRANSPORTING ATPASE HMA4-RELATED"/>
    <property type="match status" value="1"/>
</dbReference>
<evidence type="ECO:0000313" key="16">
    <source>
        <dbReference type="EMBL" id="OEF23265.1"/>
    </source>
</evidence>
<evidence type="ECO:0000256" key="11">
    <source>
        <dbReference type="ARBA" id="ARBA00023136"/>
    </source>
</evidence>